<comment type="caution">
    <text evidence="2">The sequence shown here is derived from an EMBL/GenBank/DDBJ whole genome shotgun (WGS) entry which is preliminary data.</text>
</comment>
<accession>A0A1F5X2Z4</accession>
<gene>
    <name evidence="2" type="ORF">A3B18_04035</name>
</gene>
<dbReference type="PANTHER" id="PTHR12526">
    <property type="entry name" value="GLYCOSYLTRANSFERASE"/>
    <property type="match status" value="1"/>
</dbReference>
<organism evidence="2 3">
    <name type="scientific">Candidatus Giovannonibacteria bacterium RIFCSPLOWO2_01_FULL_46_13</name>
    <dbReference type="NCBI Taxonomy" id="1798352"/>
    <lineage>
        <taxon>Bacteria</taxon>
        <taxon>Candidatus Giovannoniibacteriota</taxon>
    </lineage>
</organism>
<dbReference type="SUPFAM" id="SSF53756">
    <property type="entry name" value="UDP-Glycosyltransferase/glycogen phosphorylase"/>
    <property type="match status" value="1"/>
</dbReference>
<dbReference type="CDD" id="cd03808">
    <property type="entry name" value="GT4_CapM-like"/>
    <property type="match status" value="1"/>
</dbReference>
<dbReference type="InterPro" id="IPR028098">
    <property type="entry name" value="Glyco_trans_4-like_N"/>
</dbReference>
<evidence type="ECO:0000313" key="2">
    <source>
        <dbReference type="EMBL" id="OGF82250.1"/>
    </source>
</evidence>
<protein>
    <recommendedName>
        <fullName evidence="1">Glycosyltransferase subfamily 4-like N-terminal domain-containing protein</fullName>
    </recommendedName>
</protein>
<dbReference type="Proteomes" id="UP000178684">
    <property type="component" value="Unassembled WGS sequence"/>
</dbReference>
<dbReference type="Pfam" id="PF13439">
    <property type="entry name" value="Glyco_transf_4"/>
    <property type="match status" value="1"/>
</dbReference>
<dbReference type="EMBL" id="MFIE01000024">
    <property type="protein sequence ID" value="OGF82250.1"/>
    <property type="molecule type" value="Genomic_DNA"/>
</dbReference>
<dbReference type="PANTHER" id="PTHR12526:SF630">
    <property type="entry name" value="GLYCOSYLTRANSFERASE"/>
    <property type="match status" value="1"/>
</dbReference>
<evidence type="ECO:0000259" key="1">
    <source>
        <dbReference type="Pfam" id="PF13439"/>
    </source>
</evidence>
<dbReference type="Gene3D" id="3.40.50.2000">
    <property type="entry name" value="Glycogen Phosphorylase B"/>
    <property type="match status" value="2"/>
</dbReference>
<proteinExistence type="predicted"/>
<dbReference type="Pfam" id="PF13692">
    <property type="entry name" value="Glyco_trans_1_4"/>
    <property type="match status" value="1"/>
</dbReference>
<name>A0A1F5X2Z4_9BACT</name>
<dbReference type="AlphaFoldDB" id="A0A1F5X2Z4"/>
<feature type="domain" description="Glycosyltransferase subfamily 4-like N-terminal" evidence="1">
    <location>
        <begin position="12"/>
        <end position="182"/>
    </location>
</feature>
<reference evidence="2 3" key="1">
    <citation type="journal article" date="2016" name="Nat. Commun.">
        <title>Thousands of microbial genomes shed light on interconnected biogeochemical processes in an aquifer system.</title>
        <authorList>
            <person name="Anantharaman K."/>
            <person name="Brown C.T."/>
            <person name="Hug L.A."/>
            <person name="Sharon I."/>
            <person name="Castelle C.J."/>
            <person name="Probst A.J."/>
            <person name="Thomas B.C."/>
            <person name="Singh A."/>
            <person name="Wilkins M.J."/>
            <person name="Karaoz U."/>
            <person name="Brodie E.L."/>
            <person name="Williams K.H."/>
            <person name="Hubbard S.S."/>
            <person name="Banfield J.F."/>
        </authorList>
    </citation>
    <scope>NUCLEOTIDE SEQUENCE [LARGE SCALE GENOMIC DNA]</scope>
</reference>
<evidence type="ECO:0000313" key="3">
    <source>
        <dbReference type="Proteomes" id="UP000178684"/>
    </source>
</evidence>
<sequence>MKIVYFITKSYWGGAAKYVVDLASGLDKSAFEVFIAAGGTGALKEKTSAIEATYIEIPHFERKISVLSDIISFFEVLNILYKIKPNVIHVNSSKAGGVCGLAGWIYKIFGGKLEMIFTAHGWAFHEARPKWQRFLIRALSKITSTFYDKIICITSIDYNSALRYKIASQKKLLLIPNGIAVDSVKFFRKKEARQKLFGEEEHELVIGTVGEWVRNKGWDVLLKAAYPIFEKHPHVTLALVAGGESPERQEIFHERVRVIENLQDASRYLKAFDVFVFPSRKEGLSYALLEASLAELPIIATAVGGNFDIIDSDKTGVLIPSENHEILARTLDKFVQNLKLYKKLGKNARIKVENNFSLEKMREKTYKLYSS</sequence>